<dbReference type="EMBL" id="BMTF01000013">
    <property type="protein sequence ID" value="GGV88490.1"/>
    <property type="molecule type" value="Genomic_DNA"/>
</dbReference>
<evidence type="ECO:0000256" key="1">
    <source>
        <dbReference type="SAM" id="MobiDB-lite"/>
    </source>
</evidence>
<evidence type="ECO:0000313" key="3">
    <source>
        <dbReference type="Proteomes" id="UP000660675"/>
    </source>
</evidence>
<name>A0ABQ2W3F2_9ACTN</name>
<reference evidence="3" key="1">
    <citation type="journal article" date="2019" name="Int. J. Syst. Evol. Microbiol.">
        <title>The Global Catalogue of Microorganisms (GCM) 10K type strain sequencing project: providing services to taxonomists for standard genome sequencing and annotation.</title>
        <authorList>
            <consortium name="The Broad Institute Genomics Platform"/>
            <consortium name="The Broad Institute Genome Sequencing Center for Infectious Disease"/>
            <person name="Wu L."/>
            <person name="Ma J."/>
        </authorList>
    </citation>
    <scope>NUCLEOTIDE SEQUENCE [LARGE SCALE GENOMIC DNA]</scope>
    <source>
        <strain evidence="3">JCM 4376</strain>
    </source>
</reference>
<sequence length="108" mass="12028">MRFAREVAAARRASGYHLLPVVDHDTEGPRPWFATHYVPGLPLEKPPAASYTELFRDKPLTLRTPSGLDHTYVDLDAPLVDPTRNIDSDDRELNASYDTQPGAGQGER</sequence>
<gene>
    <name evidence="2" type="ORF">GCM10015535_39830</name>
</gene>
<protein>
    <recommendedName>
        <fullName evidence="4">ATP-grasp-modified RiPP</fullName>
    </recommendedName>
</protein>
<keyword evidence="3" id="KW-1185">Reference proteome</keyword>
<organism evidence="2 3">
    <name type="scientific">Streptomyces gelaticus</name>
    <dbReference type="NCBI Taxonomy" id="285446"/>
    <lineage>
        <taxon>Bacteria</taxon>
        <taxon>Bacillati</taxon>
        <taxon>Actinomycetota</taxon>
        <taxon>Actinomycetes</taxon>
        <taxon>Kitasatosporales</taxon>
        <taxon>Streptomycetaceae</taxon>
        <taxon>Streptomyces</taxon>
    </lineage>
</organism>
<evidence type="ECO:0008006" key="4">
    <source>
        <dbReference type="Google" id="ProtNLM"/>
    </source>
</evidence>
<accession>A0ABQ2W3F2</accession>
<comment type="caution">
    <text evidence="2">The sequence shown here is derived from an EMBL/GenBank/DDBJ whole genome shotgun (WGS) entry which is preliminary data.</text>
</comment>
<dbReference type="Proteomes" id="UP000660675">
    <property type="component" value="Unassembled WGS sequence"/>
</dbReference>
<dbReference type="RefSeq" id="WP_189545101.1">
    <property type="nucleotide sequence ID" value="NZ_BMTF01000013.1"/>
</dbReference>
<feature type="compositionally biased region" description="Basic and acidic residues" evidence="1">
    <location>
        <begin position="84"/>
        <end position="93"/>
    </location>
</feature>
<evidence type="ECO:0000313" key="2">
    <source>
        <dbReference type="EMBL" id="GGV88490.1"/>
    </source>
</evidence>
<feature type="region of interest" description="Disordered" evidence="1">
    <location>
        <begin position="79"/>
        <end position="108"/>
    </location>
</feature>
<proteinExistence type="predicted"/>